<evidence type="ECO:0000313" key="3">
    <source>
        <dbReference type="Proteomes" id="UP001367676"/>
    </source>
</evidence>
<reference evidence="2 3" key="1">
    <citation type="submission" date="2024-03" db="EMBL/GenBank/DDBJ databases">
        <title>Adaptation during the transition from Ophiocordyceps entomopathogen to insect associate is accompanied by gene loss and intensified selection.</title>
        <authorList>
            <person name="Ward C.M."/>
            <person name="Onetto C.A."/>
            <person name="Borneman A.R."/>
        </authorList>
    </citation>
    <scope>NUCLEOTIDE SEQUENCE [LARGE SCALE GENOMIC DNA]</scope>
    <source>
        <strain evidence="2">AWRI1</strain>
        <tissue evidence="2">Single Adult Female</tissue>
    </source>
</reference>
<protein>
    <submittedName>
        <fullName evidence="2">Uncharacterized protein</fullName>
    </submittedName>
</protein>
<evidence type="ECO:0000313" key="2">
    <source>
        <dbReference type="EMBL" id="KAK7602416.1"/>
    </source>
</evidence>
<organism evidence="2 3">
    <name type="scientific">Parthenolecanium corni</name>
    <dbReference type="NCBI Taxonomy" id="536013"/>
    <lineage>
        <taxon>Eukaryota</taxon>
        <taxon>Metazoa</taxon>
        <taxon>Ecdysozoa</taxon>
        <taxon>Arthropoda</taxon>
        <taxon>Hexapoda</taxon>
        <taxon>Insecta</taxon>
        <taxon>Pterygota</taxon>
        <taxon>Neoptera</taxon>
        <taxon>Paraneoptera</taxon>
        <taxon>Hemiptera</taxon>
        <taxon>Sternorrhyncha</taxon>
        <taxon>Coccoidea</taxon>
        <taxon>Coccidae</taxon>
        <taxon>Parthenolecanium</taxon>
    </lineage>
</organism>
<evidence type="ECO:0000256" key="1">
    <source>
        <dbReference type="SAM" id="MobiDB-lite"/>
    </source>
</evidence>
<proteinExistence type="predicted"/>
<gene>
    <name evidence="2" type="ORF">V9T40_008005</name>
</gene>
<sequence>MPNRKDARRWWHLAPKPKPKPKPVRVREYGDWRECERMSNFWHCERKGAKANWKFDRHHRAAEPIKTISAARESQVRANAYFTAARYRRWTAVDSTAVRQSVRQYGSMEYGQWTVDSGQWTLDTGSSGNVRPSFLFVGSCVAW</sequence>
<name>A0AAN9TT55_9HEMI</name>
<feature type="compositionally biased region" description="Basic residues" evidence="1">
    <location>
        <begin position="10"/>
        <end position="24"/>
    </location>
</feature>
<dbReference type="Proteomes" id="UP001367676">
    <property type="component" value="Unassembled WGS sequence"/>
</dbReference>
<accession>A0AAN9TT55</accession>
<dbReference type="AlphaFoldDB" id="A0AAN9TT55"/>
<comment type="caution">
    <text evidence="2">The sequence shown here is derived from an EMBL/GenBank/DDBJ whole genome shotgun (WGS) entry which is preliminary data.</text>
</comment>
<dbReference type="EMBL" id="JBBCAQ010000008">
    <property type="protein sequence ID" value="KAK7602416.1"/>
    <property type="molecule type" value="Genomic_DNA"/>
</dbReference>
<keyword evidence="3" id="KW-1185">Reference proteome</keyword>
<feature type="region of interest" description="Disordered" evidence="1">
    <location>
        <begin position="1"/>
        <end position="24"/>
    </location>
</feature>